<sequence>MIPLVPDHVSFVPYLAPEVVYLAGRPFVEVVVGFEGQAVLGVDPSKKPVRA</sequence>
<protein>
    <submittedName>
        <fullName evidence="1">Uncharacterized protein</fullName>
    </submittedName>
</protein>
<reference evidence="1 2" key="1">
    <citation type="submission" date="2018-02" db="EMBL/GenBank/DDBJ databases">
        <title>Genome sequence of the basidiomycete white-rot fungus Phlebia centrifuga.</title>
        <authorList>
            <person name="Granchi Z."/>
            <person name="Peng M."/>
            <person name="de Vries R.P."/>
            <person name="Hilden K."/>
            <person name="Makela M.R."/>
            <person name="Grigoriev I."/>
            <person name="Riley R."/>
        </authorList>
    </citation>
    <scope>NUCLEOTIDE SEQUENCE [LARGE SCALE GENOMIC DNA]</scope>
    <source>
        <strain evidence="1 2">FBCC195</strain>
    </source>
</reference>
<proteinExistence type="predicted"/>
<organism evidence="1 2">
    <name type="scientific">Hermanssonia centrifuga</name>
    <dbReference type="NCBI Taxonomy" id="98765"/>
    <lineage>
        <taxon>Eukaryota</taxon>
        <taxon>Fungi</taxon>
        <taxon>Dikarya</taxon>
        <taxon>Basidiomycota</taxon>
        <taxon>Agaricomycotina</taxon>
        <taxon>Agaricomycetes</taxon>
        <taxon>Polyporales</taxon>
        <taxon>Meruliaceae</taxon>
        <taxon>Hermanssonia</taxon>
    </lineage>
</organism>
<keyword evidence="2" id="KW-1185">Reference proteome</keyword>
<accession>A0A2R6NKD8</accession>
<gene>
    <name evidence="1" type="ORF">PHLCEN_2v11647</name>
</gene>
<comment type="caution">
    <text evidence="1">The sequence shown here is derived from an EMBL/GenBank/DDBJ whole genome shotgun (WGS) entry which is preliminary data.</text>
</comment>
<dbReference type="EMBL" id="MLYV02001172">
    <property type="protein sequence ID" value="PSR72482.1"/>
    <property type="molecule type" value="Genomic_DNA"/>
</dbReference>
<evidence type="ECO:0000313" key="2">
    <source>
        <dbReference type="Proteomes" id="UP000186601"/>
    </source>
</evidence>
<dbReference type="Proteomes" id="UP000186601">
    <property type="component" value="Unassembled WGS sequence"/>
</dbReference>
<dbReference type="AlphaFoldDB" id="A0A2R6NKD8"/>
<evidence type="ECO:0000313" key="1">
    <source>
        <dbReference type="EMBL" id="PSR72482.1"/>
    </source>
</evidence>
<name>A0A2R6NKD8_9APHY</name>